<keyword evidence="2" id="KW-0378">Hydrolase</keyword>
<dbReference type="GO" id="GO:0005975">
    <property type="term" value="P:carbohydrate metabolic process"/>
    <property type="evidence" value="ECO:0007669"/>
    <property type="project" value="InterPro"/>
</dbReference>
<proteinExistence type="inferred from homology"/>
<feature type="region of interest" description="Disordered" evidence="3">
    <location>
        <begin position="408"/>
        <end position="437"/>
    </location>
</feature>
<dbReference type="PANTHER" id="PTHR22762:SF120">
    <property type="entry name" value="HETEROGLYCAN GLUCOSIDASE 1"/>
    <property type="match status" value="1"/>
</dbReference>
<evidence type="ECO:0000256" key="2">
    <source>
        <dbReference type="RuleBase" id="RU361185"/>
    </source>
</evidence>
<feature type="compositionally biased region" description="Pro residues" evidence="3">
    <location>
        <begin position="422"/>
        <end position="431"/>
    </location>
</feature>
<dbReference type="GO" id="GO:0004553">
    <property type="term" value="F:hydrolase activity, hydrolyzing O-glycosyl compounds"/>
    <property type="evidence" value="ECO:0007669"/>
    <property type="project" value="InterPro"/>
</dbReference>
<dbReference type="PANTHER" id="PTHR22762">
    <property type="entry name" value="ALPHA-GLUCOSIDASE"/>
    <property type="match status" value="1"/>
</dbReference>
<dbReference type="RefSeq" id="WP_168115544.1">
    <property type="nucleotide sequence ID" value="NZ_BOON01000022.1"/>
</dbReference>
<dbReference type="CDD" id="cd06604">
    <property type="entry name" value="GH31_glucosidase_II_MalA"/>
    <property type="match status" value="1"/>
</dbReference>
<dbReference type="Pfam" id="PF01055">
    <property type="entry name" value="Glyco_hydro_31_2nd"/>
    <property type="match status" value="1"/>
</dbReference>
<dbReference type="InterPro" id="IPR013780">
    <property type="entry name" value="Glyco_hydro_b"/>
</dbReference>
<evidence type="ECO:0000259" key="6">
    <source>
        <dbReference type="Pfam" id="PF17137"/>
    </source>
</evidence>
<feature type="domain" description="DUF5110" evidence="6">
    <location>
        <begin position="695"/>
        <end position="757"/>
    </location>
</feature>
<dbReference type="GO" id="GO:0030246">
    <property type="term" value="F:carbohydrate binding"/>
    <property type="evidence" value="ECO:0007669"/>
    <property type="project" value="InterPro"/>
</dbReference>
<evidence type="ECO:0000256" key="3">
    <source>
        <dbReference type="SAM" id="MobiDB-lite"/>
    </source>
</evidence>
<dbReference type="Pfam" id="PF21365">
    <property type="entry name" value="Glyco_hydro_31_3rd"/>
    <property type="match status" value="1"/>
</dbReference>
<evidence type="ECO:0000313" key="9">
    <source>
        <dbReference type="Proteomes" id="UP000599074"/>
    </source>
</evidence>
<evidence type="ECO:0000259" key="4">
    <source>
        <dbReference type="Pfam" id="PF01055"/>
    </source>
</evidence>
<dbReference type="InterPro" id="IPR011013">
    <property type="entry name" value="Gal_mutarotase_sf_dom"/>
</dbReference>
<dbReference type="AlphaFoldDB" id="A0A8J3TCL1"/>
<dbReference type="InterPro" id="IPR048395">
    <property type="entry name" value="Glyco_hydro_31_C"/>
</dbReference>
<gene>
    <name evidence="8" type="ORF">Pme01_25130</name>
</gene>
<dbReference type="SUPFAM" id="SSF51011">
    <property type="entry name" value="Glycosyl hydrolase domain"/>
    <property type="match status" value="1"/>
</dbReference>
<dbReference type="Proteomes" id="UP000599074">
    <property type="component" value="Unassembled WGS sequence"/>
</dbReference>
<dbReference type="Pfam" id="PF13802">
    <property type="entry name" value="Gal_mutarotas_2"/>
    <property type="match status" value="1"/>
</dbReference>
<evidence type="ECO:0000259" key="7">
    <source>
        <dbReference type="Pfam" id="PF21365"/>
    </source>
</evidence>
<dbReference type="InterPro" id="IPR017853">
    <property type="entry name" value="GH"/>
</dbReference>
<dbReference type="CDD" id="cd14752">
    <property type="entry name" value="GH31_N"/>
    <property type="match status" value="1"/>
</dbReference>
<accession>A0A8J3TCL1</accession>
<protein>
    <submittedName>
        <fullName evidence="8">Alpha-glucosidase</fullName>
    </submittedName>
</protein>
<comment type="similarity">
    <text evidence="1 2">Belongs to the glycosyl hydrolase 31 family.</text>
</comment>
<feature type="domain" description="Glycosyl hydrolase family 31 C-terminal" evidence="7">
    <location>
        <begin position="592"/>
        <end position="679"/>
    </location>
</feature>
<dbReference type="Gene3D" id="2.60.40.1180">
    <property type="entry name" value="Golgi alpha-mannosidase II"/>
    <property type="match status" value="2"/>
</dbReference>
<dbReference type="Gene3D" id="2.60.40.1760">
    <property type="entry name" value="glycosyl hydrolase (family 31)"/>
    <property type="match status" value="1"/>
</dbReference>
<reference evidence="8" key="1">
    <citation type="submission" date="2021-01" db="EMBL/GenBank/DDBJ databases">
        <title>Whole genome shotgun sequence of Planosporangium mesophilum NBRC 109066.</title>
        <authorList>
            <person name="Komaki H."/>
            <person name="Tamura T."/>
        </authorList>
    </citation>
    <scope>NUCLEOTIDE SEQUENCE</scope>
    <source>
        <strain evidence="8">NBRC 109066</strain>
    </source>
</reference>
<sequence>MAAEQTPARPGTMREHRRIGRTLFADYGGPAVSVTLLTPGIARIRFAPSGAFAPRRSWSPVPPDDDFDEPPVSGTTTADGAVEIGSTGLTVRLEPAAGRVTVLDPATGRVLLSDGPDGGPAWDPDGSALTWTRRMPADQHYFGLGERTGPLDKRGRRHTFWNTDRFSGHCPGTDELYKSIPFYLAMDEAGRCHGLYLNNTYRSVFDLTDERGERLVIACDGGELDQYVIAGPHPGDVVGRYTSVTGRMPLPPRWALGYHHSRWGYETEKQIREVAARLRADGIPADAVYLDIEALDEYRNFTWDRKRFPDPAGLVRDLAAQGLQTVLLVDVGIKYQPEGGYRPFTEGAERGYFLSDSGGRLLLRYVWPGLCAFPDFLRPDVRDWWGHLHDELLATGIHSFVNDMNEPSMRDRPIYEPGARPVDPPPDTPHGPPDERTTHAEVHNVYANAENVATRGAIIRHRPGERPFLLSRAGFAGLQRDAATWTGDNASYWEELELSLPQLLTLGLCGAAFAGADIGGFYADAGPELLARWYQLGAFYPLARAHNAKGCSDQEPWVWGERIEAVCRRALELRYRLLPYLYTVFADASRTGAPVLRPLLYHYGDDESARLRDDQALLGRDLMVAPVLRPGRRTREVYLPEGRWYDLRTGAAADGRASVLADAPLEGELPVYARGGAVIPFGPVRRWVDEGPLDPLTLRVFPDADNAAEGVLYEDDGVGVTGPSATTRYAYRGGTVTARRDGDFAPARRAVRVEVPGRPERVLDEDPGDWELSP</sequence>
<dbReference type="EMBL" id="BOON01000022">
    <property type="protein sequence ID" value="GII22916.1"/>
    <property type="molecule type" value="Genomic_DNA"/>
</dbReference>
<feature type="domain" description="Glycoside hydrolase family 31 TIM barrel" evidence="4">
    <location>
        <begin position="249"/>
        <end position="583"/>
    </location>
</feature>
<evidence type="ECO:0000259" key="5">
    <source>
        <dbReference type="Pfam" id="PF13802"/>
    </source>
</evidence>
<organism evidence="8 9">
    <name type="scientific">Planosporangium mesophilum</name>
    <dbReference type="NCBI Taxonomy" id="689768"/>
    <lineage>
        <taxon>Bacteria</taxon>
        <taxon>Bacillati</taxon>
        <taxon>Actinomycetota</taxon>
        <taxon>Actinomycetes</taxon>
        <taxon>Micromonosporales</taxon>
        <taxon>Micromonosporaceae</taxon>
        <taxon>Planosporangium</taxon>
    </lineage>
</organism>
<dbReference type="InterPro" id="IPR000322">
    <property type="entry name" value="Glyco_hydro_31_TIM"/>
</dbReference>
<dbReference type="InterPro" id="IPR033403">
    <property type="entry name" value="DUF5110"/>
</dbReference>
<keyword evidence="9" id="KW-1185">Reference proteome</keyword>
<dbReference type="SUPFAM" id="SSF74650">
    <property type="entry name" value="Galactose mutarotase-like"/>
    <property type="match status" value="1"/>
</dbReference>
<comment type="caution">
    <text evidence="8">The sequence shown here is derived from an EMBL/GenBank/DDBJ whole genome shotgun (WGS) entry which is preliminary data.</text>
</comment>
<dbReference type="Gene3D" id="3.20.20.80">
    <property type="entry name" value="Glycosidases"/>
    <property type="match status" value="1"/>
</dbReference>
<evidence type="ECO:0000256" key="1">
    <source>
        <dbReference type="ARBA" id="ARBA00007806"/>
    </source>
</evidence>
<keyword evidence="2" id="KW-0326">Glycosidase</keyword>
<dbReference type="Pfam" id="PF17137">
    <property type="entry name" value="DUF5110"/>
    <property type="match status" value="1"/>
</dbReference>
<dbReference type="SUPFAM" id="SSF51445">
    <property type="entry name" value="(Trans)glycosidases"/>
    <property type="match status" value="1"/>
</dbReference>
<feature type="domain" description="Glycoside hydrolase family 31 N-terminal" evidence="5">
    <location>
        <begin position="32"/>
        <end position="206"/>
    </location>
</feature>
<name>A0A8J3TCL1_9ACTN</name>
<evidence type="ECO:0000313" key="8">
    <source>
        <dbReference type="EMBL" id="GII22916.1"/>
    </source>
</evidence>
<dbReference type="InterPro" id="IPR025887">
    <property type="entry name" value="Glyco_hydro_31_N_dom"/>
</dbReference>